<name>B9JN99_RHIR8</name>
<accession>B9JN99</accession>
<protein>
    <submittedName>
        <fullName evidence="1">Uncharacterized protein</fullName>
    </submittedName>
</protein>
<dbReference type="EMBL" id="CP000629">
    <property type="protein sequence ID" value="ACM29029.1"/>
    <property type="molecule type" value="Genomic_DNA"/>
</dbReference>
<dbReference type="STRING" id="311403.Arad_7556"/>
<dbReference type="Proteomes" id="UP000001600">
    <property type="component" value="Chromosome 2"/>
</dbReference>
<sequence>MIGKDSRRFYDMDVTRKMDPLKDAYLLRFAK</sequence>
<reference evidence="1 2" key="1">
    <citation type="journal article" date="2009" name="J. Bacteriol.">
        <title>Genome sequences of three Agrobacterium biovars help elucidate the evolution of multichromosome genomes in bacteria.</title>
        <authorList>
            <person name="Slater S.C."/>
            <person name="Goldman B.S."/>
            <person name="Goodner B."/>
            <person name="Setubal J.C."/>
            <person name="Farrand S.K."/>
            <person name="Nester E.W."/>
            <person name="Burr T.J."/>
            <person name="Banta L."/>
            <person name="Dickerman A.W."/>
            <person name="Paulsen I."/>
            <person name="Otten L."/>
            <person name="Suen G."/>
            <person name="Welch R."/>
            <person name="Almeida N.F."/>
            <person name="Arnold F."/>
            <person name="Burton O.T."/>
            <person name="Du Z."/>
            <person name="Ewing A."/>
            <person name="Godsy E."/>
            <person name="Heisel S."/>
            <person name="Houmiel K.L."/>
            <person name="Jhaveri J."/>
            <person name="Lu J."/>
            <person name="Miller N.M."/>
            <person name="Norton S."/>
            <person name="Chen Q."/>
            <person name="Phoolcharoen W."/>
            <person name="Ohlin V."/>
            <person name="Ondrusek D."/>
            <person name="Pride N."/>
            <person name="Stricklin S.L."/>
            <person name="Sun J."/>
            <person name="Wheeler C."/>
            <person name="Wilson L."/>
            <person name="Zhu H."/>
            <person name="Wood D.W."/>
        </authorList>
    </citation>
    <scope>NUCLEOTIDE SEQUENCE [LARGE SCALE GENOMIC DNA]</scope>
    <source>
        <strain evidence="2">K84 / ATCC BAA-868</strain>
    </source>
</reference>
<organism evidence="1 2">
    <name type="scientific">Rhizobium rhizogenes (strain K84 / ATCC BAA-868)</name>
    <name type="common">Agrobacterium radiobacter</name>
    <dbReference type="NCBI Taxonomy" id="311403"/>
    <lineage>
        <taxon>Bacteria</taxon>
        <taxon>Pseudomonadati</taxon>
        <taxon>Pseudomonadota</taxon>
        <taxon>Alphaproteobacteria</taxon>
        <taxon>Hyphomicrobiales</taxon>
        <taxon>Rhizobiaceae</taxon>
        <taxon>Rhizobium/Agrobacterium group</taxon>
        <taxon>Rhizobium</taxon>
    </lineage>
</organism>
<dbReference type="KEGG" id="ara:Arad_7556"/>
<gene>
    <name evidence="1" type="ordered locus">Arad_7556</name>
</gene>
<dbReference type="AlphaFoldDB" id="B9JN99"/>
<evidence type="ECO:0000313" key="2">
    <source>
        <dbReference type="Proteomes" id="UP000001600"/>
    </source>
</evidence>
<evidence type="ECO:0000313" key="1">
    <source>
        <dbReference type="EMBL" id="ACM29029.1"/>
    </source>
</evidence>
<proteinExistence type="predicted"/>
<dbReference type="HOGENOM" id="CLU_3394747_0_0_5"/>